<dbReference type="EMBL" id="JAGGLB010000001">
    <property type="protein sequence ID" value="MBP1988552.1"/>
    <property type="molecule type" value="Genomic_DNA"/>
</dbReference>
<evidence type="ECO:0000313" key="7">
    <source>
        <dbReference type="Proteomes" id="UP001519287"/>
    </source>
</evidence>
<name>A0ABS4ILV1_9BACL</name>
<feature type="domain" description="HTH araC/xylS-type" evidence="5">
    <location>
        <begin position="748"/>
        <end position="846"/>
    </location>
</feature>
<dbReference type="PRINTS" id="PR00032">
    <property type="entry name" value="HTHARAC"/>
</dbReference>
<keyword evidence="2" id="KW-0238">DNA-binding</keyword>
<evidence type="ECO:0000256" key="1">
    <source>
        <dbReference type="ARBA" id="ARBA00023015"/>
    </source>
</evidence>
<dbReference type="RefSeq" id="WP_209968602.1">
    <property type="nucleotide sequence ID" value="NZ_JAGGLB010000001.1"/>
</dbReference>
<dbReference type="InterPro" id="IPR009057">
    <property type="entry name" value="Homeodomain-like_sf"/>
</dbReference>
<dbReference type="SUPFAM" id="SSF46689">
    <property type="entry name" value="Homeodomain-like"/>
    <property type="match status" value="2"/>
</dbReference>
<evidence type="ECO:0000256" key="4">
    <source>
        <dbReference type="SAM" id="Phobius"/>
    </source>
</evidence>
<keyword evidence="4" id="KW-1133">Transmembrane helix</keyword>
<organism evidence="6 7">
    <name type="scientific">Paenibacillus eucommiae</name>
    <dbReference type="NCBI Taxonomy" id="1355755"/>
    <lineage>
        <taxon>Bacteria</taxon>
        <taxon>Bacillati</taxon>
        <taxon>Bacillota</taxon>
        <taxon>Bacilli</taxon>
        <taxon>Bacillales</taxon>
        <taxon>Paenibacillaceae</taxon>
        <taxon>Paenibacillus</taxon>
    </lineage>
</organism>
<evidence type="ECO:0000259" key="5">
    <source>
        <dbReference type="PROSITE" id="PS01124"/>
    </source>
</evidence>
<dbReference type="PANTHER" id="PTHR43280:SF28">
    <property type="entry name" value="HTH-TYPE TRANSCRIPTIONAL ACTIVATOR RHAS"/>
    <property type="match status" value="1"/>
</dbReference>
<dbReference type="InterPro" id="IPR018062">
    <property type="entry name" value="HTH_AraC-typ_CS"/>
</dbReference>
<keyword evidence="7" id="KW-1185">Reference proteome</keyword>
<keyword evidence="1" id="KW-0805">Transcription regulation</keyword>
<feature type="transmembrane region" description="Helical" evidence="4">
    <location>
        <begin position="12"/>
        <end position="38"/>
    </location>
</feature>
<keyword evidence="4" id="KW-0812">Transmembrane</keyword>
<evidence type="ECO:0000256" key="3">
    <source>
        <dbReference type="ARBA" id="ARBA00023163"/>
    </source>
</evidence>
<dbReference type="Proteomes" id="UP001519287">
    <property type="component" value="Unassembled WGS sequence"/>
</dbReference>
<dbReference type="InterPro" id="IPR018060">
    <property type="entry name" value="HTH_AraC"/>
</dbReference>
<dbReference type="SMART" id="SM00342">
    <property type="entry name" value="HTH_ARAC"/>
    <property type="match status" value="1"/>
</dbReference>
<dbReference type="PANTHER" id="PTHR43280">
    <property type="entry name" value="ARAC-FAMILY TRANSCRIPTIONAL REGULATOR"/>
    <property type="match status" value="1"/>
</dbReference>
<dbReference type="Gene3D" id="1.10.10.60">
    <property type="entry name" value="Homeodomain-like"/>
    <property type="match status" value="2"/>
</dbReference>
<comment type="caution">
    <text evidence="6">The sequence shown here is derived from an EMBL/GenBank/DDBJ whole genome shotgun (WGS) entry which is preliminary data.</text>
</comment>
<keyword evidence="3" id="KW-0804">Transcription</keyword>
<reference evidence="6 7" key="1">
    <citation type="submission" date="2021-03" db="EMBL/GenBank/DDBJ databases">
        <title>Genomic Encyclopedia of Type Strains, Phase IV (KMG-IV): sequencing the most valuable type-strain genomes for metagenomic binning, comparative biology and taxonomic classification.</title>
        <authorList>
            <person name="Goeker M."/>
        </authorList>
    </citation>
    <scope>NUCLEOTIDE SEQUENCE [LARGE SCALE GENOMIC DNA]</scope>
    <source>
        <strain evidence="6 7">DSM 26048</strain>
    </source>
</reference>
<evidence type="ECO:0000256" key="2">
    <source>
        <dbReference type="ARBA" id="ARBA00023125"/>
    </source>
</evidence>
<evidence type="ECO:0000313" key="6">
    <source>
        <dbReference type="EMBL" id="MBP1988552.1"/>
    </source>
</evidence>
<dbReference type="Pfam" id="PF12833">
    <property type="entry name" value="HTH_18"/>
    <property type="match status" value="1"/>
</dbReference>
<proteinExistence type="predicted"/>
<gene>
    <name evidence="6" type="ORF">J2Z66_000147</name>
</gene>
<accession>A0ABS4ILV1</accession>
<dbReference type="PROSITE" id="PS00041">
    <property type="entry name" value="HTH_ARAC_FAMILY_1"/>
    <property type="match status" value="1"/>
</dbReference>
<dbReference type="PROSITE" id="PS01124">
    <property type="entry name" value="HTH_ARAC_FAMILY_2"/>
    <property type="match status" value="1"/>
</dbReference>
<dbReference type="InterPro" id="IPR020449">
    <property type="entry name" value="Tscrpt_reg_AraC-type_HTH"/>
</dbReference>
<sequence length="862" mass="98424">MIRPFAFRWNSLFVKLLIGFLIVIVLLLSFNLLSFTFFKTNIQQEIIDHNALNLTHTVDNYEKQLRLVNSVVLRFYFNERFTSLIKDDKQLNYDTANQLHKEMKLLLSNELFYINNLLVISRDNPQVLEKDGINSSSEMFTKYYVSAYYNTSFWIEQFKENYPFRVFPASPFQEIKYDKGILDKGNLMPFIVRNKYNPQYIIVALIDAEQMRQAFLLNGKGEDRFFILDESGQTMYRTPPESSQTELDDNGSKHADEIRDEAIMKLNPFPANEGFFTKNNQYYFYKKGSHSSLTYVTVIPNVRIASQVAQLNQVLIVILAVSLVLSVSISILLSMKINNPIQTMVRLVQKAGHHGKLPSKIHEFNLISTNITDIIRANHKFHLDLNDKNSLLKDYGYINKIKNIYPNNHTDDLIETNKPYYLVVFQLAFTDKYHSLMEEEQEKASFYIKEFITLHVKEGFTESVTFQMEEEQILSLIFTGENEGSYGDCGHGGCGEFGEMSGIGESGGFGRNEGVGDSAGFGAHGGVSDSAGFGTNGGVGNIAGFGAHGDSRRFAGNGGNVEDAMAVMSCMRQLKQILDHDKEYSFLTIAFHPAPHHATEISAAYKHTQAMLRQRLLNADTQIITELQSEKRPLWLPAIQEQELLTCLQAGCGDKAMEPIARFLHHMEQKKATADQFRGFGKEVMVKVVKSLLAYNIDFSPLLNTHSPYTRMEAFTSREEYEQFFRQIVNETAELIRANMLEKDPIKDFVLEYIAEHYGEDISLELLADKLNLSRGYLSSYFHENTGTTFSDYLNRIRIRHAKEMLNQTDGRIQDVALQVGYQNVNSFIRMFKRICGLTPGEYRKLSLQERGDVGMDEPLLG</sequence>
<keyword evidence="4" id="KW-0472">Membrane</keyword>
<protein>
    <submittedName>
        <fullName evidence="6">AraC-like DNA-binding protein/cell division protein FtsL</fullName>
    </submittedName>
</protein>